<dbReference type="InterPro" id="IPR029510">
    <property type="entry name" value="Ald_DH_CS_GLU"/>
</dbReference>
<evidence type="ECO:0000313" key="6">
    <source>
        <dbReference type="EMBL" id="EAR60903.1"/>
    </source>
</evidence>
<proteinExistence type="inferred from homology"/>
<keyword evidence="2 4" id="KW-0560">Oxidoreductase</keyword>
<dbReference type="InterPro" id="IPR016163">
    <property type="entry name" value="Ald_DH_C"/>
</dbReference>
<dbReference type="FunFam" id="3.40.605.10:FF:000007">
    <property type="entry name" value="NAD/NADP-dependent betaine aldehyde dehydrogenase"/>
    <property type="match status" value="1"/>
</dbReference>
<dbReference type="FunFam" id="3.40.309.10:FF:000012">
    <property type="entry name" value="Betaine aldehyde dehydrogenase"/>
    <property type="match status" value="1"/>
</dbReference>
<accession>A0A7U8C3M9</accession>
<evidence type="ECO:0000256" key="1">
    <source>
        <dbReference type="ARBA" id="ARBA00009986"/>
    </source>
</evidence>
<dbReference type="Pfam" id="PF00171">
    <property type="entry name" value="Aldedh"/>
    <property type="match status" value="1"/>
</dbReference>
<dbReference type="SUPFAM" id="SSF53720">
    <property type="entry name" value="ALDH-like"/>
    <property type="match status" value="1"/>
</dbReference>
<dbReference type="Gene3D" id="3.40.605.10">
    <property type="entry name" value="Aldehyde Dehydrogenase, Chain A, domain 1"/>
    <property type="match status" value="1"/>
</dbReference>
<evidence type="ECO:0000259" key="5">
    <source>
        <dbReference type="Pfam" id="PF00171"/>
    </source>
</evidence>
<dbReference type="Gene3D" id="3.40.309.10">
    <property type="entry name" value="Aldehyde Dehydrogenase, Chain A, domain 2"/>
    <property type="match status" value="1"/>
</dbReference>
<evidence type="ECO:0000256" key="2">
    <source>
        <dbReference type="ARBA" id="ARBA00023002"/>
    </source>
</evidence>
<comment type="caution">
    <text evidence="6">The sequence shown here is derived from an EMBL/GenBank/DDBJ whole genome shotgun (WGS) entry which is preliminary data.</text>
</comment>
<dbReference type="PANTHER" id="PTHR42804">
    <property type="entry name" value="ALDEHYDE DEHYDROGENASE"/>
    <property type="match status" value="1"/>
</dbReference>
<dbReference type="AlphaFoldDB" id="A0A7U8C3M9"/>
<comment type="similarity">
    <text evidence="1 4">Belongs to the aldehyde dehydrogenase family.</text>
</comment>
<dbReference type="GO" id="GO:0016620">
    <property type="term" value="F:oxidoreductase activity, acting on the aldehyde or oxo group of donors, NAD or NADP as acceptor"/>
    <property type="evidence" value="ECO:0007669"/>
    <property type="project" value="InterPro"/>
</dbReference>
<dbReference type="CDD" id="cd07138">
    <property type="entry name" value="ALDH_CddD_SSP0762"/>
    <property type="match status" value="1"/>
</dbReference>
<evidence type="ECO:0000256" key="4">
    <source>
        <dbReference type="RuleBase" id="RU003345"/>
    </source>
</evidence>
<evidence type="ECO:0000313" key="7">
    <source>
        <dbReference type="Proteomes" id="UP000002171"/>
    </source>
</evidence>
<dbReference type="PANTHER" id="PTHR42804:SF1">
    <property type="entry name" value="ALDEHYDE DEHYDROGENASE-RELATED"/>
    <property type="match status" value="1"/>
</dbReference>
<dbReference type="EMBL" id="AAOW01000012">
    <property type="protein sequence ID" value="EAR60903.1"/>
    <property type="molecule type" value="Genomic_DNA"/>
</dbReference>
<feature type="domain" description="Aldehyde dehydrogenase" evidence="5">
    <location>
        <begin position="28"/>
        <end position="484"/>
    </location>
</feature>
<organism evidence="6 7">
    <name type="scientific">Neptuniibacter caesariensis</name>
    <dbReference type="NCBI Taxonomy" id="207954"/>
    <lineage>
        <taxon>Bacteria</taxon>
        <taxon>Pseudomonadati</taxon>
        <taxon>Pseudomonadota</taxon>
        <taxon>Gammaproteobacteria</taxon>
        <taxon>Oceanospirillales</taxon>
        <taxon>Oceanospirillaceae</taxon>
        <taxon>Neptuniibacter</taxon>
    </lineage>
</organism>
<evidence type="ECO:0000256" key="3">
    <source>
        <dbReference type="PROSITE-ProRule" id="PRU10007"/>
    </source>
</evidence>
<dbReference type="InterPro" id="IPR015590">
    <property type="entry name" value="Aldehyde_DH_dom"/>
</dbReference>
<protein>
    <submittedName>
        <fullName evidence="6">Aldehyde dehydrogenase</fullName>
    </submittedName>
</protein>
<dbReference type="Proteomes" id="UP000002171">
    <property type="component" value="Unassembled WGS sequence"/>
</dbReference>
<dbReference type="PROSITE" id="PS00687">
    <property type="entry name" value="ALDEHYDE_DEHYDR_GLU"/>
    <property type="match status" value="1"/>
</dbReference>
<keyword evidence="7" id="KW-1185">Reference proteome</keyword>
<dbReference type="InterPro" id="IPR016161">
    <property type="entry name" value="Ald_DH/histidinol_DH"/>
</dbReference>
<gene>
    <name evidence="6" type="ORF">MED92_01851</name>
</gene>
<name>A0A7U8C3M9_NEPCE</name>
<feature type="active site" evidence="3">
    <location>
        <position position="260"/>
    </location>
</feature>
<dbReference type="InterPro" id="IPR016162">
    <property type="entry name" value="Ald_DH_N"/>
</dbReference>
<sequence length="492" mass="52678">MVFPYKKQKMMGDRFMHNLQKFYVDGQWVEPQGAEILDVLNPANDQVVSQIRLGNRDDVETAVAAAVNAFPAFSQTTKEERIALLERIIEGYSARLEDLARATTEEMGAPIGFSRQMQVMAGLGHIKVALSILKKTDFTEVMGTTTVVKEPVGVCAMITPWNWPLNQITCKVAPAIAAGCTMVLKPSEVAPRTAHIFAEILHEAGVPKGVFNLVDGDGPTVGAALSEHPQIDMVSFTGSTEAGKKVSIAAAGNLKKVSLELGGKSANIILDDADFAKVIKRSVRGVMTNTGQSCNAQTRLLVPEDRLAETIEIAKASAESVRTGDPMAEDTAMGPVVSKLQWQRVQALIQKGIDEGAELIAGGVGSPEGLETGCFVKPTVFAGVTPEMSIAREEIFGPVVSIMTYKDEDDAVAIANNHIYGLSGGVYSADLERANAVAARMRTGMVHINGAPADAKAPFGGYRQSGTGREWGRYGMEEFMETKSMMGSIPKA</sequence>
<reference evidence="6 7" key="1">
    <citation type="submission" date="2006-02" db="EMBL/GenBank/DDBJ databases">
        <authorList>
            <person name="Pinhassi J."/>
            <person name="Pedros-Alio C."/>
            <person name="Ferriera S."/>
            <person name="Johnson J."/>
            <person name="Kravitz S."/>
            <person name="Halpern A."/>
            <person name="Remington K."/>
            <person name="Beeson K."/>
            <person name="Tran B."/>
            <person name="Rogers Y.-H."/>
            <person name="Friedman R."/>
            <person name="Venter J.C."/>
        </authorList>
    </citation>
    <scope>NUCLEOTIDE SEQUENCE [LARGE SCALE GENOMIC DNA]</scope>
    <source>
        <strain evidence="6 7">MED92</strain>
    </source>
</reference>